<evidence type="ECO:0000313" key="3">
    <source>
        <dbReference type="Proteomes" id="UP000258309"/>
    </source>
</evidence>
<dbReference type="OMA" id="YSAQQDH"/>
<evidence type="ECO:0000256" key="1">
    <source>
        <dbReference type="SAM" id="MobiDB-lite"/>
    </source>
</evidence>
<organism evidence="2 3">
    <name type="scientific">Scytalidium lignicola</name>
    <name type="common">Hyphomycete</name>
    <dbReference type="NCBI Taxonomy" id="5539"/>
    <lineage>
        <taxon>Eukaryota</taxon>
        <taxon>Fungi</taxon>
        <taxon>Dikarya</taxon>
        <taxon>Ascomycota</taxon>
        <taxon>Pezizomycotina</taxon>
        <taxon>Leotiomycetes</taxon>
        <taxon>Leotiomycetes incertae sedis</taxon>
        <taxon>Scytalidium</taxon>
    </lineage>
</organism>
<dbReference type="AlphaFoldDB" id="A0A3E2HKF9"/>
<feature type="compositionally biased region" description="Polar residues" evidence="1">
    <location>
        <begin position="1"/>
        <end position="14"/>
    </location>
</feature>
<proteinExistence type="predicted"/>
<comment type="caution">
    <text evidence="2">The sequence shown here is derived from an EMBL/GenBank/DDBJ whole genome shotgun (WGS) entry which is preliminary data.</text>
</comment>
<gene>
    <name evidence="2" type="ORF">B7463_g2456</name>
</gene>
<accession>A0A3E2HKF9</accession>
<feature type="compositionally biased region" description="Low complexity" evidence="1">
    <location>
        <begin position="64"/>
        <end position="84"/>
    </location>
</feature>
<evidence type="ECO:0000313" key="2">
    <source>
        <dbReference type="EMBL" id="RFU33878.1"/>
    </source>
</evidence>
<feature type="non-terminal residue" evidence="2">
    <location>
        <position position="127"/>
    </location>
</feature>
<reference evidence="2 3" key="1">
    <citation type="submission" date="2018-05" db="EMBL/GenBank/DDBJ databases">
        <title>Draft genome sequence of Scytalidium lignicola DSM 105466, a ubiquitous saprotrophic fungus.</title>
        <authorList>
            <person name="Buettner E."/>
            <person name="Gebauer A.M."/>
            <person name="Hofrichter M."/>
            <person name="Liers C."/>
            <person name="Kellner H."/>
        </authorList>
    </citation>
    <scope>NUCLEOTIDE SEQUENCE [LARGE SCALE GENOMIC DNA]</scope>
    <source>
        <strain evidence="2 3">DSM 105466</strain>
    </source>
</reference>
<name>A0A3E2HKF9_SCYLI</name>
<dbReference type="OrthoDB" id="3437826at2759"/>
<dbReference type="EMBL" id="NCSJ02000028">
    <property type="protein sequence ID" value="RFU33878.1"/>
    <property type="molecule type" value="Genomic_DNA"/>
</dbReference>
<protein>
    <submittedName>
        <fullName evidence="2">Uncharacterized protein</fullName>
    </submittedName>
</protein>
<keyword evidence="3" id="KW-1185">Reference proteome</keyword>
<feature type="region of interest" description="Disordered" evidence="1">
    <location>
        <begin position="1"/>
        <end position="93"/>
    </location>
</feature>
<dbReference type="Proteomes" id="UP000258309">
    <property type="component" value="Unassembled WGS sequence"/>
</dbReference>
<sequence length="127" mass="13735">MSQSRGMPLNTSQARRPKLMRASATAPALATSNASRKDLASLQSSRASTLLARLQSEHNMQGAPNSSCSSPGLRSPSPGSSPSGTNKEPFEISIHQSGNYFSFPNFEDFLEYHDDEEAADSRSEKSR</sequence>
<feature type="non-terminal residue" evidence="2">
    <location>
        <position position="1"/>
    </location>
</feature>